<feature type="non-terminal residue" evidence="1">
    <location>
        <position position="13"/>
    </location>
</feature>
<name>A0A819ZGV6_9BILA</name>
<reference evidence="1" key="1">
    <citation type="submission" date="2021-02" db="EMBL/GenBank/DDBJ databases">
        <authorList>
            <person name="Nowell W R."/>
        </authorList>
    </citation>
    <scope>NUCLEOTIDE SEQUENCE</scope>
</reference>
<protein>
    <submittedName>
        <fullName evidence="1">Uncharacterized protein</fullName>
    </submittedName>
</protein>
<evidence type="ECO:0000313" key="2">
    <source>
        <dbReference type="Proteomes" id="UP000663836"/>
    </source>
</evidence>
<accession>A0A819ZGV6</accession>
<dbReference type="EMBL" id="CAJOBD010011875">
    <property type="protein sequence ID" value="CAF4173686.1"/>
    <property type="molecule type" value="Genomic_DNA"/>
</dbReference>
<gene>
    <name evidence="1" type="ORF">JBS370_LOCUS35141</name>
</gene>
<sequence length="13" mass="1640">MAQSREHDIDYFQ</sequence>
<evidence type="ECO:0000313" key="1">
    <source>
        <dbReference type="EMBL" id="CAF4173686.1"/>
    </source>
</evidence>
<comment type="caution">
    <text evidence="1">The sequence shown here is derived from an EMBL/GenBank/DDBJ whole genome shotgun (WGS) entry which is preliminary data.</text>
</comment>
<dbReference type="Proteomes" id="UP000663836">
    <property type="component" value="Unassembled WGS sequence"/>
</dbReference>
<proteinExistence type="predicted"/>
<organism evidence="1 2">
    <name type="scientific">Rotaria sordida</name>
    <dbReference type="NCBI Taxonomy" id="392033"/>
    <lineage>
        <taxon>Eukaryota</taxon>
        <taxon>Metazoa</taxon>
        <taxon>Spiralia</taxon>
        <taxon>Gnathifera</taxon>
        <taxon>Rotifera</taxon>
        <taxon>Eurotatoria</taxon>
        <taxon>Bdelloidea</taxon>
        <taxon>Philodinida</taxon>
        <taxon>Philodinidae</taxon>
        <taxon>Rotaria</taxon>
    </lineage>
</organism>